<dbReference type="EMBL" id="CAXAMM010014559">
    <property type="protein sequence ID" value="CAK9034095.1"/>
    <property type="molecule type" value="Genomic_DNA"/>
</dbReference>
<name>A0ABP0L4S8_9DINO</name>
<evidence type="ECO:0000313" key="2">
    <source>
        <dbReference type="Proteomes" id="UP001642464"/>
    </source>
</evidence>
<protein>
    <submittedName>
        <fullName evidence="1">Voltage-dependent T-type calcium channel subunit alpha-1H</fullName>
    </submittedName>
</protein>
<dbReference type="Proteomes" id="UP001642464">
    <property type="component" value="Unassembled WGS sequence"/>
</dbReference>
<keyword evidence="2" id="KW-1185">Reference proteome</keyword>
<organism evidence="1 2">
    <name type="scientific">Durusdinium trenchii</name>
    <dbReference type="NCBI Taxonomy" id="1381693"/>
    <lineage>
        <taxon>Eukaryota</taxon>
        <taxon>Sar</taxon>
        <taxon>Alveolata</taxon>
        <taxon>Dinophyceae</taxon>
        <taxon>Suessiales</taxon>
        <taxon>Symbiodiniaceae</taxon>
        <taxon>Durusdinium</taxon>
    </lineage>
</organism>
<evidence type="ECO:0000313" key="1">
    <source>
        <dbReference type="EMBL" id="CAK9034095.1"/>
    </source>
</evidence>
<proteinExistence type="predicted"/>
<gene>
    <name evidence="1" type="ORF">SCF082_LOCUS20754</name>
</gene>
<accession>A0ABP0L4S8</accession>
<reference evidence="1 2" key="1">
    <citation type="submission" date="2024-02" db="EMBL/GenBank/DDBJ databases">
        <authorList>
            <person name="Chen Y."/>
            <person name="Shah S."/>
            <person name="Dougan E. K."/>
            <person name="Thang M."/>
            <person name="Chan C."/>
        </authorList>
    </citation>
    <scope>NUCLEOTIDE SEQUENCE [LARGE SCALE GENOMIC DNA]</scope>
</reference>
<comment type="caution">
    <text evidence="1">The sequence shown here is derived from an EMBL/GenBank/DDBJ whole genome shotgun (WGS) entry which is preliminary data.</text>
</comment>
<sequence>MPDSPDVDEGREQEVTREELLNLGGWNVILNMRGDRDVRMEDLVRLRCDLRRYLSRQFQQLTSYFDGEVGNPLRQEPWP</sequence>